<evidence type="ECO:0000256" key="1">
    <source>
        <dbReference type="SAM" id="MobiDB-lite"/>
    </source>
</evidence>
<gene>
    <name evidence="2" type="ORF">E2C01_098225</name>
</gene>
<organism evidence="2 3">
    <name type="scientific">Portunus trituberculatus</name>
    <name type="common">Swimming crab</name>
    <name type="synonym">Neptunus trituberculatus</name>
    <dbReference type="NCBI Taxonomy" id="210409"/>
    <lineage>
        <taxon>Eukaryota</taxon>
        <taxon>Metazoa</taxon>
        <taxon>Ecdysozoa</taxon>
        <taxon>Arthropoda</taxon>
        <taxon>Crustacea</taxon>
        <taxon>Multicrustacea</taxon>
        <taxon>Malacostraca</taxon>
        <taxon>Eumalacostraca</taxon>
        <taxon>Eucarida</taxon>
        <taxon>Decapoda</taxon>
        <taxon>Pleocyemata</taxon>
        <taxon>Brachyura</taxon>
        <taxon>Eubrachyura</taxon>
        <taxon>Portunoidea</taxon>
        <taxon>Portunidae</taxon>
        <taxon>Portuninae</taxon>
        <taxon>Portunus</taxon>
    </lineage>
</organism>
<sequence>MPCLGRPAHTIAHRSESAGNTAEATANKYKTRWTKSVSITLPKLAPHHARPGNTTIAWRLSPARKMAVNRQEQTSHSSVPGQAGPLKQNLPVCDTLTNLMDL</sequence>
<name>A0A5B7K6J7_PORTR</name>
<keyword evidence="3" id="KW-1185">Reference proteome</keyword>
<comment type="caution">
    <text evidence="2">The sequence shown here is derived from an EMBL/GenBank/DDBJ whole genome shotgun (WGS) entry which is preliminary data.</text>
</comment>
<evidence type="ECO:0000313" key="2">
    <source>
        <dbReference type="EMBL" id="MPD02630.1"/>
    </source>
</evidence>
<evidence type="ECO:0000313" key="3">
    <source>
        <dbReference type="Proteomes" id="UP000324222"/>
    </source>
</evidence>
<reference evidence="2 3" key="1">
    <citation type="submission" date="2019-05" db="EMBL/GenBank/DDBJ databases">
        <title>Another draft genome of Portunus trituberculatus and its Hox gene families provides insights of decapod evolution.</title>
        <authorList>
            <person name="Jeong J.-H."/>
            <person name="Song I."/>
            <person name="Kim S."/>
            <person name="Choi T."/>
            <person name="Kim D."/>
            <person name="Ryu S."/>
            <person name="Kim W."/>
        </authorList>
    </citation>
    <scope>NUCLEOTIDE SEQUENCE [LARGE SCALE GENOMIC DNA]</scope>
    <source>
        <tissue evidence="2">Muscle</tissue>
    </source>
</reference>
<proteinExistence type="predicted"/>
<accession>A0A5B7K6J7</accession>
<feature type="region of interest" description="Disordered" evidence="1">
    <location>
        <begin position="67"/>
        <end position="88"/>
    </location>
</feature>
<dbReference type="Proteomes" id="UP000324222">
    <property type="component" value="Unassembled WGS sequence"/>
</dbReference>
<feature type="region of interest" description="Disordered" evidence="1">
    <location>
        <begin position="1"/>
        <end position="29"/>
    </location>
</feature>
<dbReference type="EMBL" id="VSRR010132356">
    <property type="protein sequence ID" value="MPD02630.1"/>
    <property type="molecule type" value="Genomic_DNA"/>
</dbReference>
<feature type="compositionally biased region" description="Polar residues" evidence="1">
    <location>
        <begin position="70"/>
        <end position="80"/>
    </location>
</feature>
<dbReference type="AlphaFoldDB" id="A0A5B7K6J7"/>
<protein>
    <submittedName>
        <fullName evidence="2">Uncharacterized protein</fullName>
    </submittedName>
</protein>